<comment type="caution">
    <text evidence="1">The sequence shown here is derived from an EMBL/GenBank/DDBJ whole genome shotgun (WGS) entry which is preliminary data.</text>
</comment>
<dbReference type="AlphaFoldDB" id="A0A9X9WZQ4"/>
<sequence length="114" mass="12706">MWLITTFGFFSVVRKPDDVKSDTLTIRARVREGLEELRKIALPALGPIRDDEGTDYPFRASAPRAAVSAAMARIAQDIDYANFKDAVAARQGKARAHRYGEVWGTLLRLEKGGR</sequence>
<name>A0A9X9WZQ4_9PROT</name>
<accession>A0A9X9WZQ4</accession>
<keyword evidence="2" id="KW-1185">Reference proteome</keyword>
<dbReference type="EMBL" id="JAAEDM010000045">
    <property type="protein sequence ID" value="MBR0672633.1"/>
    <property type="molecule type" value="Genomic_DNA"/>
</dbReference>
<proteinExistence type="predicted"/>
<evidence type="ECO:0000313" key="2">
    <source>
        <dbReference type="Proteomes" id="UP001138751"/>
    </source>
</evidence>
<reference evidence="1" key="2">
    <citation type="journal article" date="2021" name="Syst. Appl. Microbiol.">
        <title>Roseomonas hellenica sp. nov., isolated from roots of wild-growing Alkanna tinctoria.</title>
        <authorList>
            <person name="Rat A."/>
            <person name="Naranjo H.D."/>
            <person name="Lebbe L."/>
            <person name="Cnockaert M."/>
            <person name="Krigas N."/>
            <person name="Grigoriadou K."/>
            <person name="Maloupa E."/>
            <person name="Willems A."/>
        </authorList>
    </citation>
    <scope>NUCLEOTIDE SEQUENCE</scope>
    <source>
        <strain evidence="1">LMG 31231</strain>
    </source>
</reference>
<dbReference type="Proteomes" id="UP001138751">
    <property type="component" value="Unassembled WGS sequence"/>
</dbReference>
<gene>
    <name evidence="1" type="ORF">GXW76_15745</name>
</gene>
<organism evidence="1 2">
    <name type="scientific">Neoroseomonas soli</name>
    <dbReference type="NCBI Taxonomy" id="1081025"/>
    <lineage>
        <taxon>Bacteria</taxon>
        <taxon>Pseudomonadati</taxon>
        <taxon>Pseudomonadota</taxon>
        <taxon>Alphaproteobacteria</taxon>
        <taxon>Acetobacterales</taxon>
        <taxon>Acetobacteraceae</taxon>
        <taxon>Neoroseomonas</taxon>
    </lineage>
</organism>
<protein>
    <submittedName>
        <fullName evidence="1">Uncharacterized protein</fullName>
    </submittedName>
</protein>
<dbReference type="RefSeq" id="WP_211863047.1">
    <property type="nucleotide sequence ID" value="NZ_JAAEDM010000045.1"/>
</dbReference>
<reference evidence="1" key="1">
    <citation type="submission" date="2020-01" db="EMBL/GenBank/DDBJ databases">
        <authorList>
            <person name="Rat A."/>
        </authorList>
    </citation>
    <scope>NUCLEOTIDE SEQUENCE</scope>
    <source>
        <strain evidence="1">LMG 31231</strain>
    </source>
</reference>
<evidence type="ECO:0000313" key="1">
    <source>
        <dbReference type="EMBL" id="MBR0672633.1"/>
    </source>
</evidence>